<dbReference type="EMBL" id="SMYL01000012">
    <property type="protein sequence ID" value="TDK61983.1"/>
    <property type="molecule type" value="Genomic_DNA"/>
</dbReference>
<dbReference type="Proteomes" id="UP000294829">
    <property type="component" value="Unassembled WGS sequence"/>
</dbReference>
<dbReference type="AlphaFoldDB" id="A0A4V6PMF6"/>
<name>A0A4V6PMF6_9BURK</name>
<accession>A0A4V6PMF6</accession>
<dbReference type="RefSeq" id="WP_133330738.1">
    <property type="nucleotide sequence ID" value="NZ_SMYL01000012.1"/>
</dbReference>
<gene>
    <name evidence="1" type="ORF">E2I14_17030</name>
</gene>
<keyword evidence="2" id="KW-1185">Reference proteome</keyword>
<evidence type="ECO:0000313" key="1">
    <source>
        <dbReference type="EMBL" id="TDK61983.1"/>
    </source>
</evidence>
<comment type="caution">
    <text evidence="1">The sequence shown here is derived from an EMBL/GenBank/DDBJ whole genome shotgun (WGS) entry which is preliminary data.</text>
</comment>
<organism evidence="1 2">
    <name type="scientific">Sapientia aquatica</name>
    <dbReference type="NCBI Taxonomy" id="1549640"/>
    <lineage>
        <taxon>Bacteria</taxon>
        <taxon>Pseudomonadati</taxon>
        <taxon>Pseudomonadota</taxon>
        <taxon>Betaproteobacteria</taxon>
        <taxon>Burkholderiales</taxon>
        <taxon>Oxalobacteraceae</taxon>
        <taxon>Sapientia</taxon>
    </lineage>
</organism>
<reference evidence="1 2" key="1">
    <citation type="submission" date="2019-03" db="EMBL/GenBank/DDBJ databases">
        <title>Sapientia aquatica gen. nov., sp. nov., isolated from a crater lake.</title>
        <authorList>
            <person name="Felfoldi T."/>
            <person name="Szabo A."/>
            <person name="Toth E."/>
            <person name="Schumann P."/>
            <person name="Keki Z."/>
            <person name="Marialigeti K."/>
            <person name="Mathe I."/>
        </authorList>
    </citation>
    <scope>NUCLEOTIDE SEQUENCE [LARGE SCALE GENOMIC DNA]</scope>
    <source>
        <strain evidence="1 2">SA-152</strain>
    </source>
</reference>
<evidence type="ECO:0000313" key="2">
    <source>
        <dbReference type="Proteomes" id="UP000294829"/>
    </source>
</evidence>
<proteinExistence type="predicted"/>
<sequence length="62" mass="7191">MHQRFAKLDDVETVAYREVGDKSKGKHDDSPSTILQKLLWTVFSELNWLLRKHVASRPLNKG</sequence>
<protein>
    <submittedName>
        <fullName evidence="1">Uncharacterized protein</fullName>
    </submittedName>
</protein>